<reference evidence="1 2" key="1">
    <citation type="journal article" date="2017" name="Antonie Van Leeuwenhoek">
        <title>Phylogenomic resolution of the bacterial genus Pantoea and its relationship with Erwinia and Tatumella.</title>
        <authorList>
            <person name="Palmer M."/>
            <person name="Steenkamp E.T."/>
            <person name="Coetzee M.P."/>
            <person name="Chan W.Y."/>
            <person name="van Zyl E."/>
            <person name="De Maayer P."/>
            <person name="Coutinho T.A."/>
            <person name="Blom J."/>
            <person name="Smits T.H."/>
            <person name="Duffy B."/>
            <person name="Venter S.N."/>
        </authorList>
    </citation>
    <scope>NUCLEOTIDE SEQUENCE [LARGE SCALE GENOMIC DNA]</scope>
    <source>
        <strain evidence="1 2">LMG 24534</strain>
    </source>
</reference>
<accession>A0A1X1C2N8</accession>
<dbReference type="Proteomes" id="UP000193933">
    <property type="component" value="Unassembled WGS sequence"/>
</dbReference>
<evidence type="ECO:0000313" key="2">
    <source>
        <dbReference type="Proteomes" id="UP000193933"/>
    </source>
</evidence>
<evidence type="ECO:0000313" key="1">
    <source>
        <dbReference type="EMBL" id="ORM55933.1"/>
    </source>
</evidence>
<dbReference type="OrthoDB" id="8242073at2"/>
<dbReference type="AlphaFoldDB" id="A0A1X1C2N8"/>
<gene>
    <name evidence="1" type="ORF">HA41_00435</name>
</gene>
<organism evidence="1 2">
    <name type="scientific">Pantoea conspicua</name>
    <dbReference type="NCBI Taxonomy" id="472705"/>
    <lineage>
        <taxon>Bacteria</taxon>
        <taxon>Pseudomonadati</taxon>
        <taxon>Pseudomonadota</taxon>
        <taxon>Gammaproteobacteria</taxon>
        <taxon>Enterobacterales</taxon>
        <taxon>Erwiniaceae</taxon>
        <taxon>Pantoea</taxon>
    </lineage>
</organism>
<sequence length="115" mass="12536">MSNYYVSGCVADGDDVSTCDDSVAQFWTLYHRNEEGLSEGIIDCMFREDAEAAMRVYKERDALAALTAPPVKLPNKEHIFPGCDTQQMTILLTHNAAIDGCAEAIRAAGYKVEGG</sequence>
<dbReference type="EMBL" id="MLFN01000001">
    <property type="protein sequence ID" value="ORM55933.1"/>
    <property type="molecule type" value="Genomic_DNA"/>
</dbReference>
<dbReference type="RefSeq" id="WP_094119085.1">
    <property type="nucleotide sequence ID" value="NZ_MLFN01000001.1"/>
</dbReference>
<name>A0A1X1C2N8_9GAMM</name>
<comment type="caution">
    <text evidence="1">The sequence shown here is derived from an EMBL/GenBank/DDBJ whole genome shotgun (WGS) entry which is preliminary data.</text>
</comment>
<proteinExistence type="predicted"/>
<protein>
    <submittedName>
        <fullName evidence="1">Uncharacterized protein</fullName>
    </submittedName>
</protein>
<dbReference type="STRING" id="472705.GCA_001743465_02856"/>
<keyword evidence="2" id="KW-1185">Reference proteome</keyword>